<feature type="compositionally biased region" description="Basic and acidic residues" evidence="5">
    <location>
        <begin position="12"/>
        <end position="25"/>
    </location>
</feature>
<proteinExistence type="predicted"/>
<dbReference type="Pfam" id="PF06544">
    <property type="entry name" value="Prp3_C"/>
    <property type="match status" value="1"/>
</dbReference>
<dbReference type="AlphaFoldDB" id="A0A395J4Z8"/>
<comment type="subcellular location">
    <subcellularLocation>
        <location evidence="1">Nucleus</location>
    </subcellularLocation>
</comment>
<feature type="domain" description="Small nuclear ribonucleoprotein Prp3 C-terminal" evidence="6">
    <location>
        <begin position="324"/>
        <end position="418"/>
    </location>
</feature>
<dbReference type="InterPro" id="IPR013881">
    <property type="entry name" value="Pre-mRNA_splic_Prp3_dom"/>
</dbReference>
<keyword evidence="9" id="KW-1185">Reference proteome</keyword>
<evidence type="ECO:0000259" key="7">
    <source>
        <dbReference type="Pfam" id="PF08572"/>
    </source>
</evidence>
<gene>
    <name evidence="8" type="ORF">DID88_007971</name>
</gene>
<accession>A0A395J4Z8</accession>
<keyword evidence="4" id="KW-0539">Nucleus</keyword>
<feature type="domain" description="Pre-mRNA-splicing factor 3" evidence="7">
    <location>
        <begin position="107"/>
        <end position="198"/>
    </location>
</feature>
<evidence type="ECO:0000313" key="8">
    <source>
        <dbReference type="EMBL" id="RAL67194.1"/>
    </source>
</evidence>
<dbReference type="OrthoDB" id="10264544at2759"/>
<feature type="region of interest" description="Disordered" evidence="5">
    <location>
        <begin position="77"/>
        <end position="124"/>
    </location>
</feature>
<sequence>MDRGKASPILAPRHDSSGRVGKPESAAEKLASLKARVAAAVGGSKAKGGLNVGLHPMLAKGGLNVDLHPALQDLGQYKPSKSQEKAAAKPKNQLDISGPSMEEIRNNPYFDMSLGGQTATPKNRHSRQLVFNQKGKYIQQANALRRQAALEAMKKRIAESSRKIGIDEDIDTEKKFLVEAPPEIEWWDEGLVDGKNYDASRSPRAPQEKNAPAPKPMFLTAKEQAKLRRQRRMAELKEQQAKIRLGLEPAPPPKVKKGNLMRVLGEEAVKDPTAVEARVNREIADRHQKHVETNEDRKLTKEQRHEKLAANQEKDAAKGIHAMVFKIDNLANGSHRFKIAKNAEQHALTGICILHPRFNLVIVEGGEHSIRQYRKLMLQRIDWTENSPTRIKEGTKADALQDWLKAEDEKGELKDMTLKQVPIGLGRRAEV</sequence>
<dbReference type="InterPro" id="IPR010541">
    <property type="entry name" value="Prp3_C"/>
</dbReference>
<reference evidence="8 9" key="1">
    <citation type="submission" date="2018-06" db="EMBL/GenBank/DDBJ databases">
        <title>Genome Sequence of the Brown Rot Fungal Pathogen Monilinia fructigena.</title>
        <authorList>
            <person name="Landi L."/>
            <person name="De Miccolis Angelini R.M."/>
            <person name="Pollastro S."/>
            <person name="Abate D."/>
            <person name="Faretra F."/>
            <person name="Romanazzi G."/>
        </authorList>
    </citation>
    <scope>NUCLEOTIDE SEQUENCE [LARGE SCALE GENOMIC DNA]</scope>
    <source>
        <strain evidence="8 9">Mfrg269</strain>
    </source>
</reference>
<evidence type="ECO:0000256" key="2">
    <source>
        <dbReference type="ARBA" id="ARBA00022664"/>
    </source>
</evidence>
<dbReference type="Pfam" id="PF08572">
    <property type="entry name" value="PRP3"/>
    <property type="match status" value="2"/>
</dbReference>
<dbReference type="InterPro" id="IPR027104">
    <property type="entry name" value="Prp3"/>
</dbReference>
<protein>
    <submittedName>
        <fullName evidence="8">Uncharacterized protein</fullName>
    </submittedName>
</protein>
<dbReference type="CDD" id="cd24162">
    <property type="entry name" value="Prp3_C"/>
    <property type="match status" value="1"/>
</dbReference>
<keyword evidence="2" id="KW-0507">mRNA processing</keyword>
<evidence type="ECO:0000256" key="3">
    <source>
        <dbReference type="ARBA" id="ARBA00023187"/>
    </source>
</evidence>
<feature type="domain" description="Pre-mRNA-splicing factor 3" evidence="7">
    <location>
        <begin position="204"/>
        <end position="300"/>
    </location>
</feature>
<dbReference type="PANTHER" id="PTHR14212">
    <property type="entry name" value="U4/U6-ASSOCIATED RNA SPLICING FACTOR-RELATED"/>
    <property type="match status" value="1"/>
</dbReference>
<evidence type="ECO:0000259" key="6">
    <source>
        <dbReference type="Pfam" id="PF06544"/>
    </source>
</evidence>
<keyword evidence="3" id="KW-0508">mRNA splicing</keyword>
<evidence type="ECO:0000256" key="4">
    <source>
        <dbReference type="ARBA" id="ARBA00023242"/>
    </source>
</evidence>
<evidence type="ECO:0000256" key="5">
    <source>
        <dbReference type="SAM" id="MobiDB-lite"/>
    </source>
</evidence>
<feature type="region of interest" description="Disordered" evidence="5">
    <location>
        <begin position="1"/>
        <end position="25"/>
    </location>
</feature>
<dbReference type="EMBL" id="QKRW01000004">
    <property type="protein sequence ID" value="RAL67194.1"/>
    <property type="molecule type" value="Genomic_DNA"/>
</dbReference>
<organism evidence="8 9">
    <name type="scientific">Monilinia fructigena</name>
    <dbReference type="NCBI Taxonomy" id="38457"/>
    <lineage>
        <taxon>Eukaryota</taxon>
        <taxon>Fungi</taxon>
        <taxon>Dikarya</taxon>
        <taxon>Ascomycota</taxon>
        <taxon>Pezizomycotina</taxon>
        <taxon>Leotiomycetes</taxon>
        <taxon>Helotiales</taxon>
        <taxon>Sclerotiniaceae</taxon>
        <taxon>Monilinia</taxon>
    </lineage>
</organism>
<evidence type="ECO:0000313" key="9">
    <source>
        <dbReference type="Proteomes" id="UP000249056"/>
    </source>
</evidence>
<dbReference type="GO" id="GO:0000398">
    <property type="term" value="P:mRNA splicing, via spliceosome"/>
    <property type="evidence" value="ECO:0007669"/>
    <property type="project" value="InterPro"/>
</dbReference>
<name>A0A395J4Z8_9HELO</name>
<evidence type="ECO:0000256" key="1">
    <source>
        <dbReference type="ARBA" id="ARBA00004123"/>
    </source>
</evidence>
<dbReference type="GO" id="GO:0046540">
    <property type="term" value="C:U4/U6 x U5 tri-snRNP complex"/>
    <property type="evidence" value="ECO:0007669"/>
    <property type="project" value="InterPro"/>
</dbReference>
<dbReference type="Proteomes" id="UP000249056">
    <property type="component" value="Unassembled WGS sequence"/>
</dbReference>
<comment type="caution">
    <text evidence="8">The sequence shown here is derived from an EMBL/GenBank/DDBJ whole genome shotgun (WGS) entry which is preliminary data.</text>
</comment>
<dbReference type="PANTHER" id="PTHR14212:SF0">
    <property type="entry name" value="U4_U6 SMALL NUCLEAR RIBONUCLEOPROTEIN PRP3"/>
    <property type="match status" value="1"/>
</dbReference>